<reference evidence="2" key="1">
    <citation type="journal article" date="2023" name="G3 (Bethesda)">
        <title>Whole genome assembly and annotation of the endangered Caribbean coral Acropora cervicornis.</title>
        <authorList>
            <person name="Selwyn J.D."/>
            <person name="Vollmer S.V."/>
        </authorList>
    </citation>
    <scope>NUCLEOTIDE SEQUENCE</scope>
    <source>
        <strain evidence="2">K2</strain>
    </source>
</reference>
<name>A0AAD9PZN1_ACRCE</name>
<organism evidence="2 3">
    <name type="scientific">Acropora cervicornis</name>
    <name type="common">Staghorn coral</name>
    <dbReference type="NCBI Taxonomy" id="6130"/>
    <lineage>
        <taxon>Eukaryota</taxon>
        <taxon>Metazoa</taxon>
        <taxon>Cnidaria</taxon>
        <taxon>Anthozoa</taxon>
        <taxon>Hexacorallia</taxon>
        <taxon>Scleractinia</taxon>
        <taxon>Astrocoeniina</taxon>
        <taxon>Acroporidae</taxon>
        <taxon>Acropora</taxon>
    </lineage>
</organism>
<dbReference type="AlphaFoldDB" id="A0AAD9PZN1"/>
<dbReference type="EMBL" id="JARQWQ010000091">
    <property type="protein sequence ID" value="KAK2551999.1"/>
    <property type="molecule type" value="Genomic_DNA"/>
</dbReference>
<comment type="caution">
    <text evidence="2">The sequence shown here is derived from an EMBL/GenBank/DDBJ whole genome shotgun (WGS) entry which is preliminary data.</text>
</comment>
<gene>
    <name evidence="2" type="ORF">P5673_027005</name>
</gene>
<protein>
    <submittedName>
        <fullName evidence="2">Uncharacterized protein</fullName>
    </submittedName>
</protein>
<keyword evidence="3" id="KW-1185">Reference proteome</keyword>
<reference evidence="2" key="2">
    <citation type="journal article" date="2023" name="Science">
        <title>Genomic signatures of disease resistance in endangered staghorn corals.</title>
        <authorList>
            <person name="Vollmer S.V."/>
            <person name="Selwyn J.D."/>
            <person name="Despard B.A."/>
            <person name="Roesel C.L."/>
        </authorList>
    </citation>
    <scope>NUCLEOTIDE SEQUENCE</scope>
    <source>
        <strain evidence="2">K2</strain>
    </source>
</reference>
<evidence type="ECO:0000256" key="1">
    <source>
        <dbReference type="SAM" id="MobiDB-lite"/>
    </source>
</evidence>
<proteinExistence type="predicted"/>
<evidence type="ECO:0000313" key="3">
    <source>
        <dbReference type="Proteomes" id="UP001249851"/>
    </source>
</evidence>
<sequence length="111" mass="12563">MKSSKDERKSLKDENKILKAAICSIESSLESVTRVNNDRRSTLAEKEETNNIVKDVAKPLGVDITENDISVSHRMSQSQKHKGKPGPPAIIVKFTRPDVKDNFYRARKQLK</sequence>
<evidence type="ECO:0000313" key="2">
    <source>
        <dbReference type="EMBL" id="KAK2551999.1"/>
    </source>
</evidence>
<feature type="region of interest" description="Disordered" evidence="1">
    <location>
        <begin position="72"/>
        <end position="91"/>
    </location>
</feature>
<dbReference type="Proteomes" id="UP001249851">
    <property type="component" value="Unassembled WGS sequence"/>
</dbReference>
<accession>A0AAD9PZN1</accession>